<evidence type="ECO:0000256" key="2">
    <source>
        <dbReference type="ARBA" id="ARBA00023125"/>
    </source>
</evidence>
<dbReference type="PATRIC" id="fig|1391654.3.peg.5965"/>
<evidence type="ECO:0000256" key="1">
    <source>
        <dbReference type="ARBA" id="ARBA00023015"/>
    </source>
</evidence>
<keyword evidence="1" id="KW-0805">Transcription regulation</keyword>
<dbReference type="GO" id="GO:0043565">
    <property type="term" value="F:sequence-specific DNA binding"/>
    <property type="evidence" value="ECO:0007669"/>
    <property type="project" value="InterPro"/>
</dbReference>
<name>A0A0K1Q0C1_9BACT</name>
<dbReference type="PROSITE" id="PS01124">
    <property type="entry name" value="HTH_ARAC_FAMILY_2"/>
    <property type="match status" value="1"/>
</dbReference>
<accession>A0A0K1Q0C1</accession>
<dbReference type="PANTHER" id="PTHR46796:SF7">
    <property type="entry name" value="ARAC FAMILY TRANSCRIPTIONAL REGULATOR"/>
    <property type="match status" value="1"/>
</dbReference>
<dbReference type="InterPro" id="IPR018060">
    <property type="entry name" value="HTH_AraC"/>
</dbReference>
<feature type="domain" description="HTH araC/xylS-type" evidence="4">
    <location>
        <begin position="156"/>
        <end position="254"/>
    </location>
</feature>
<keyword evidence="6" id="KW-1185">Reference proteome</keyword>
<organism evidence="5 6">
    <name type="scientific">Labilithrix luteola</name>
    <dbReference type="NCBI Taxonomy" id="1391654"/>
    <lineage>
        <taxon>Bacteria</taxon>
        <taxon>Pseudomonadati</taxon>
        <taxon>Myxococcota</taxon>
        <taxon>Polyangia</taxon>
        <taxon>Polyangiales</taxon>
        <taxon>Labilitrichaceae</taxon>
        <taxon>Labilithrix</taxon>
    </lineage>
</organism>
<dbReference type="EMBL" id="CP012333">
    <property type="protein sequence ID" value="AKU99213.1"/>
    <property type="molecule type" value="Genomic_DNA"/>
</dbReference>
<dbReference type="STRING" id="1391654.AKJ09_05877"/>
<dbReference type="SMART" id="SM00342">
    <property type="entry name" value="HTH_ARAC"/>
    <property type="match status" value="1"/>
</dbReference>
<dbReference type="Gene3D" id="1.10.10.60">
    <property type="entry name" value="Homeodomain-like"/>
    <property type="match status" value="2"/>
</dbReference>
<dbReference type="InterPro" id="IPR032783">
    <property type="entry name" value="AraC_lig"/>
</dbReference>
<dbReference type="GO" id="GO:0003700">
    <property type="term" value="F:DNA-binding transcription factor activity"/>
    <property type="evidence" value="ECO:0007669"/>
    <property type="project" value="InterPro"/>
</dbReference>
<dbReference type="Proteomes" id="UP000064967">
    <property type="component" value="Chromosome"/>
</dbReference>
<dbReference type="InterPro" id="IPR050204">
    <property type="entry name" value="AraC_XylS_family_regulators"/>
</dbReference>
<evidence type="ECO:0000313" key="6">
    <source>
        <dbReference type="Proteomes" id="UP000064967"/>
    </source>
</evidence>
<keyword evidence="3" id="KW-0804">Transcription</keyword>
<gene>
    <name evidence="5" type="ORF">AKJ09_05877</name>
</gene>
<dbReference type="Pfam" id="PF12833">
    <property type="entry name" value="HTH_18"/>
    <property type="match status" value="1"/>
</dbReference>
<dbReference type="AlphaFoldDB" id="A0A0K1Q0C1"/>
<evidence type="ECO:0000259" key="4">
    <source>
        <dbReference type="PROSITE" id="PS01124"/>
    </source>
</evidence>
<dbReference type="PANTHER" id="PTHR46796">
    <property type="entry name" value="HTH-TYPE TRANSCRIPTIONAL ACTIVATOR RHAS-RELATED"/>
    <property type="match status" value="1"/>
</dbReference>
<keyword evidence="2" id="KW-0238">DNA-binding</keyword>
<dbReference type="InterPro" id="IPR009057">
    <property type="entry name" value="Homeodomain-like_sf"/>
</dbReference>
<proteinExistence type="predicted"/>
<evidence type="ECO:0000313" key="5">
    <source>
        <dbReference type="EMBL" id="AKU99213.1"/>
    </source>
</evidence>
<reference evidence="5 6" key="1">
    <citation type="submission" date="2015-08" db="EMBL/GenBank/DDBJ databases">
        <authorList>
            <person name="Babu N.S."/>
            <person name="Beckwith C.J."/>
            <person name="Beseler K.G."/>
            <person name="Brison A."/>
            <person name="Carone J.V."/>
            <person name="Caskin T.P."/>
            <person name="Diamond M."/>
            <person name="Durham M.E."/>
            <person name="Foxe J.M."/>
            <person name="Go M."/>
            <person name="Henderson B.A."/>
            <person name="Jones I.B."/>
            <person name="McGettigan J.A."/>
            <person name="Micheletti S.J."/>
            <person name="Nasrallah M.E."/>
            <person name="Ortiz D."/>
            <person name="Piller C.R."/>
            <person name="Privatt S.R."/>
            <person name="Schneider S.L."/>
            <person name="Sharp S."/>
            <person name="Smith T.C."/>
            <person name="Stanton J.D."/>
            <person name="Ullery H.E."/>
            <person name="Wilson R.J."/>
            <person name="Serrano M.G."/>
            <person name="Buck G."/>
            <person name="Lee V."/>
            <person name="Wang Y."/>
            <person name="Carvalho R."/>
            <person name="Voegtly L."/>
            <person name="Shi R."/>
            <person name="Duckworth R."/>
            <person name="Johnson A."/>
            <person name="Loviza R."/>
            <person name="Walstead R."/>
            <person name="Shah Z."/>
            <person name="Kiflezghi M."/>
            <person name="Wade K."/>
            <person name="Ball S.L."/>
            <person name="Bradley K.W."/>
            <person name="Asai D.J."/>
            <person name="Bowman C.A."/>
            <person name="Russell D.A."/>
            <person name="Pope W.H."/>
            <person name="Jacobs-Sera D."/>
            <person name="Hendrix R.W."/>
            <person name="Hatfull G.F."/>
        </authorList>
    </citation>
    <scope>NUCLEOTIDE SEQUENCE [LARGE SCALE GENOMIC DNA]</scope>
    <source>
        <strain evidence="5 6">DSM 27648</strain>
    </source>
</reference>
<dbReference type="KEGG" id="llu:AKJ09_05877"/>
<protein>
    <submittedName>
        <fullName evidence="5">Transcriptional regulator, AraC family</fullName>
    </submittedName>
</protein>
<dbReference type="SUPFAM" id="SSF46689">
    <property type="entry name" value="Homeodomain-like"/>
    <property type="match status" value="2"/>
</dbReference>
<sequence length="260" mass="28104">MLTTASDRFTLVPGDLALLRRGLSHALNDPSSMRTVAAAELYAKRGDRPCGGLHRFGGDGTEATLGAASFSLDERTADLLQTSLPDVLVVKARDEVTADWRRSTFELITSDVHGARVDPLVAAHLIDALFLDTLQSYASSNATGGWLRALDEPGIGVALRLLHERPAARWTVEELARAAAMSRSSFAARFTSVIGLAPMTYLVRHRMHVAAEMLATGNVSTDDAASAVGYETSSAFVKAFRRWFGKTPSEHRRHARGRSG</sequence>
<dbReference type="Pfam" id="PF12852">
    <property type="entry name" value="Cupin_6"/>
    <property type="match status" value="1"/>
</dbReference>
<evidence type="ECO:0000256" key="3">
    <source>
        <dbReference type="ARBA" id="ARBA00023163"/>
    </source>
</evidence>